<accession>A0A7R8H969</accession>
<keyword evidence="8" id="KW-1185">Reference proteome</keyword>
<evidence type="ECO:0000313" key="7">
    <source>
        <dbReference type="EMBL" id="CAF2950129.1"/>
    </source>
</evidence>
<dbReference type="GO" id="GO:1990573">
    <property type="term" value="P:potassium ion import across plasma membrane"/>
    <property type="evidence" value="ECO:0007669"/>
    <property type="project" value="TreeGrafter"/>
</dbReference>
<keyword evidence="2" id="KW-0812">Transmembrane</keyword>
<evidence type="ECO:0000256" key="4">
    <source>
        <dbReference type="ARBA" id="ARBA00023136"/>
    </source>
</evidence>
<evidence type="ECO:0000313" key="8">
    <source>
        <dbReference type="Proteomes" id="UP000675881"/>
    </source>
</evidence>
<feature type="domain" description="SLC12A transporter C-terminal" evidence="6">
    <location>
        <begin position="11"/>
        <end position="160"/>
    </location>
</feature>
<evidence type="ECO:0000256" key="3">
    <source>
        <dbReference type="ARBA" id="ARBA00022989"/>
    </source>
</evidence>
<dbReference type="EMBL" id="HG994584">
    <property type="protein sequence ID" value="CAF2950129.1"/>
    <property type="molecule type" value="Genomic_DNA"/>
</dbReference>
<feature type="region of interest" description="Disordered" evidence="5">
    <location>
        <begin position="219"/>
        <end position="241"/>
    </location>
</feature>
<gene>
    <name evidence="7" type="ORF">LSAA_9356</name>
</gene>
<sequence>MYGEAQAAKFSIQQVIKDEAVKGFADVVVSKDISDGVCHLTQTTGLGGMKPNTVILGWPNSWRKKEEDSWKVFVDSVRYASAAKNGLTCTQRYSTLSRLWRQAQHEDNSIQMKKDLKTFLYHLRIEADVEVVEMQDSDISEYTYERTLLMEQRNEMLKEMRVSDKRKGKMTRRLSLNKGVGEYKVETVIENSRADVPNIEDKIPPKVKFSEEIDEIEEDNELQGNSLTVPKSSNRESSNVRRMHTAVRLNEVIVNKSHDAKLVILNLPSPPKIMGPDKDASYMEFLEVLTEGLERVLMVRGGGREVITIYS</sequence>
<dbReference type="GO" id="GO:0045202">
    <property type="term" value="C:synapse"/>
    <property type="evidence" value="ECO:0007669"/>
    <property type="project" value="GOC"/>
</dbReference>
<evidence type="ECO:0000259" key="6">
    <source>
        <dbReference type="Pfam" id="PF03522"/>
    </source>
</evidence>
<keyword evidence="4" id="KW-0472">Membrane</keyword>
<evidence type="ECO:0000256" key="5">
    <source>
        <dbReference type="SAM" id="MobiDB-lite"/>
    </source>
</evidence>
<dbReference type="InterPro" id="IPR018491">
    <property type="entry name" value="SLC12_C"/>
</dbReference>
<dbReference type="GO" id="GO:0015379">
    <property type="term" value="F:potassium:chloride symporter activity"/>
    <property type="evidence" value="ECO:0007669"/>
    <property type="project" value="TreeGrafter"/>
</dbReference>
<dbReference type="OrthoDB" id="2020542at2759"/>
<organism evidence="7 8">
    <name type="scientific">Lepeophtheirus salmonis</name>
    <name type="common">Salmon louse</name>
    <name type="synonym">Caligus salmonis</name>
    <dbReference type="NCBI Taxonomy" id="72036"/>
    <lineage>
        <taxon>Eukaryota</taxon>
        <taxon>Metazoa</taxon>
        <taxon>Ecdysozoa</taxon>
        <taxon>Arthropoda</taxon>
        <taxon>Crustacea</taxon>
        <taxon>Multicrustacea</taxon>
        <taxon>Hexanauplia</taxon>
        <taxon>Copepoda</taxon>
        <taxon>Siphonostomatoida</taxon>
        <taxon>Caligidae</taxon>
        <taxon>Lepeophtheirus</taxon>
    </lineage>
</organism>
<comment type="subcellular location">
    <subcellularLocation>
        <location evidence="1">Membrane</location>
        <topology evidence="1">Multi-pass membrane protein</topology>
    </subcellularLocation>
</comment>
<dbReference type="PANTHER" id="PTHR11827">
    <property type="entry name" value="SOLUTE CARRIER FAMILY 12, CATION COTRANSPORTERS"/>
    <property type="match status" value="1"/>
</dbReference>
<feature type="domain" description="SLC12A transporter C-terminal" evidence="6">
    <location>
        <begin position="208"/>
        <end position="311"/>
    </location>
</feature>
<dbReference type="GO" id="GO:0007268">
    <property type="term" value="P:chemical synaptic transmission"/>
    <property type="evidence" value="ECO:0007669"/>
    <property type="project" value="TreeGrafter"/>
</dbReference>
<dbReference type="PANTHER" id="PTHR11827:SF73">
    <property type="entry name" value="KAZACHOC, ISOFORM G"/>
    <property type="match status" value="1"/>
</dbReference>
<dbReference type="Proteomes" id="UP000675881">
    <property type="component" value="Chromosome 5"/>
</dbReference>
<evidence type="ECO:0000256" key="2">
    <source>
        <dbReference type="ARBA" id="ARBA00022692"/>
    </source>
</evidence>
<protein>
    <submittedName>
        <fullName evidence="7">SLC12A4_6</fullName>
    </submittedName>
</protein>
<name>A0A7R8H969_LEPSM</name>
<dbReference type="GO" id="GO:0006884">
    <property type="term" value="P:cell volume homeostasis"/>
    <property type="evidence" value="ECO:0007669"/>
    <property type="project" value="TreeGrafter"/>
</dbReference>
<dbReference type="AlphaFoldDB" id="A0A7R8H969"/>
<feature type="compositionally biased region" description="Polar residues" evidence="5">
    <location>
        <begin position="222"/>
        <end position="237"/>
    </location>
</feature>
<keyword evidence="3" id="KW-1133">Transmembrane helix</keyword>
<proteinExistence type="predicted"/>
<dbReference type="Pfam" id="PF03522">
    <property type="entry name" value="SLC12"/>
    <property type="match status" value="2"/>
</dbReference>
<reference evidence="7" key="1">
    <citation type="submission" date="2021-02" db="EMBL/GenBank/DDBJ databases">
        <authorList>
            <person name="Bekaert M."/>
        </authorList>
    </citation>
    <scope>NUCLEOTIDE SEQUENCE</scope>
    <source>
        <strain evidence="7">IoA-00</strain>
    </source>
</reference>
<dbReference type="InterPro" id="IPR004842">
    <property type="entry name" value="SLC12A_fam"/>
</dbReference>
<dbReference type="GO" id="GO:0055075">
    <property type="term" value="P:potassium ion homeostasis"/>
    <property type="evidence" value="ECO:0007669"/>
    <property type="project" value="TreeGrafter"/>
</dbReference>
<evidence type="ECO:0000256" key="1">
    <source>
        <dbReference type="ARBA" id="ARBA00004141"/>
    </source>
</evidence>
<dbReference type="GO" id="GO:0055064">
    <property type="term" value="P:chloride ion homeostasis"/>
    <property type="evidence" value="ECO:0007669"/>
    <property type="project" value="TreeGrafter"/>
</dbReference>
<dbReference type="GO" id="GO:0005886">
    <property type="term" value="C:plasma membrane"/>
    <property type="evidence" value="ECO:0007669"/>
    <property type="project" value="TreeGrafter"/>
</dbReference>